<dbReference type="EMBL" id="JAJJML010000001">
    <property type="protein sequence ID" value="MCC9035435.1"/>
    <property type="molecule type" value="Genomic_DNA"/>
</dbReference>
<organism evidence="1 2">
    <name type="scientific">Chryseobacterium muglaense</name>
    <dbReference type="NCBI Taxonomy" id="2893752"/>
    <lineage>
        <taxon>Bacteria</taxon>
        <taxon>Pseudomonadati</taxon>
        <taxon>Bacteroidota</taxon>
        <taxon>Flavobacteriia</taxon>
        <taxon>Flavobacteriales</taxon>
        <taxon>Weeksellaceae</taxon>
        <taxon>Chryseobacterium group</taxon>
        <taxon>Chryseobacterium</taxon>
    </lineage>
</organism>
<dbReference type="Proteomes" id="UP001107960">
    <property type="component" value="Unassembled WGS sequence"/>
</dbReference>
<dbReference type="AlphaFoldDB" id="A0A9Q3UYS0"/>
<dbReference type="RefSeq" id="WP_228459815.1">
    <property type="nucleotide sequence ID" value="NZ_JACXXP010000005.1"/>
</dbReference>
<comment type="caution">
    <text evidence="1">The sequence shown here is derived from an EMBL/GenBank/DDBJ whole genome shotgun (WGS) entry which is preliminary data.</text>
</comment>
<reference evidence="1" key="1">
    <citation type="submission" date="2021-11" db="EMBL/GenBank/DDBJ databases">
        <title>Description of novel Chryseobacterium species.</title>
        <authorList>
            <person name="Saticioglu I.B."/>
            <person name="Ay H."/>
            <person name="Altun S."/>
            <person name="Duman M."/>
        </authorList>
    </citation>
    <scope>NUCLEOTIDE SEQUENCE</scope>
    <source>
        <strain evidence="1">C-39</strain>
    </source>
</reference>
<gene>
    <name evidence="1" type="ORF">LNP80_14390</name>
</gene>
<accession>A0A9Q3UYS0</accession>
<evidence type="ECO:0000313" key="1">
    <source>
        <dbReference type="EMBL" id="MCC9035435.1"/>
    </source>
</evidence>
<evidence type="ECO:0000313" key="2">
    <source>
        <dbReference type="Proteomes" id="UP001107960"/>
    </source>
</evidence>
<dbReference type="PROSITE" id="PS51257">
    <property type="entry name" value="PROKAR_LIPOPROTEIN"/>
    <property type="match status" value="1"/>
</dbReference>
<protein>
    <submittedName>
        <fullName evidence="1">Uncharacterized protein</fullName>
    </submittedName>
</protein>
<sequence>MSERKEVFIFVRMKKLFLVLTLISITLFSCGSDDDSLQKIDQLLNLYIQDSAGNNLLIPNKIGSYSGVSFNDELAVKDIAPVNFSRKEIIADSVYTIEYLAGATRQFVEDTSDGSKIYKSEIQVSLTKKISDTQNAPVVQDKLEIFYRSSSSVFEVSRVLYNNQLVFTKVPDQPNVATIIK</sequence>
<name>A0A9Q3UYS0_9FLAO</name>
<proteinExistence type="predicted"/>